<proteinExistence type="predicted"/>
<keyword evidence="2" id="KW-1185">Reference proteome</keyword>
<accession>D5SK77</accession>
<dbReference type="Proteomes" id="UP000002357">
    <property type="component" value="Plasmid pSCL4"/>
</dbReference>
<dbReference type="SUPFAM" id="SSF52540">
    <property type="entry name" value="P-loop containing nucleoside triphosphate hydrolases"/>
    <property type="match status" value="1"/>
</dbReference>
<dbReference type="Pfam" id="PF13671">
    <property type="entry name" value="AAA_33"/>
    <property type="match status" value="1"/>
</dbReference>
<reference evidence="1 2" key="1">
    <citation type="journal article" date="2010" name="Genome Biol. Evol.">
        <title>The sequence of a 1.8-mb bacterial linear plasmid reveals a rich evolutionary reservoir of secondary metabolic pathways.</title>
        <authorList>
            <person name="Medema M.H."/>
            <person name="Trefzer A."/>
            <person name="Kovalchuk A."/>
            <person name="van den Berg M."/>
            <person name="Mueller U."/>
            <person name="Heijne W."/>
            <person name="Wu L."/>
            <person name="Alam M.T."/>
            <person name="Ronning C.M."/>
            <person name="Nierman W.C."/>
            <person name="Bovenberg R.A.L."/>
            <person name="Breitling R."/>
            <person name="Takano E."/>
        </authorList>
    </citation>
    <scope>NUCLEOTIDE SEQUENCE [LARGE SCALE GENOMIC DNA]</scope>
    <source>
        <strain evidence="2">ATCC 27064 / DSM 738 / JCM 4710 / NBRC 13307 / NCIMB 12785 / NRRL 3585 / VKM Ac-602</strain>
        <plasmid evidence="1">pSCL4</plasmid>
    </source>
</reference>
<keyword evidence="1" id="KW-0614">Plasmid</keyword>
<evidence type="ECO:0000313" key="1">
    <source>
        <dbReference type="EMBL" id="EFG04320.2"/>
    </source>
</evidence>
<dbReference type="Gene3D" id="3.40.50.300">
    <property type="entry name" value="P-loop containing nucleotide triphosphate hydrolases"/>
    <property type="match status" value="1"/>
</dbReference>
<protein>
    <submittedName>
        <fullName evidence="1">TmrB-like protein</fullName>
    </submittedName>
</protein>
<organism evidence="1 2">
    <name type="scientific">Streptomyces clavuligerus</name>
    <dbReference type="NCBI Taxonomy" id="1901"/>
    <lineage>
        <taxon>Bacteria</taxon>
        <taxon>Bacillati</taxon>
        <taxon>Actinomycetota</taxon>
        <taxon>Actinomycetes</taxon>
        <taxon>Kitasatosporales</taxon>
        <taxon>Streptomycetaceae</taxon>
        <taxon>Streptomyces</taxon>
    </lineage>
</organism>
<dbReference type="AlphaFoldDB" id="D5SK77"/>
<geneLocation type="plasmid" evidence="1 2">
    <name>pSCL4</name>
</geneLocation>
<dbReference type="eggNOG" id="COG0645">
    <property type="taxonomic scope" value="Bacteria"/>
</dbReference>
<dbReference type="EMBL" id="CM000914">
    <property type="protein sequence ID" value="EFG04320.2"/>
    <property type="molecule type" value="Genomic_DNA"/>
</dbReference>
<gene>
    <name evidence="1" type="ORF">SCLAV_p0834</name>
</gene>
<sequence length="214" mass="22589">MGRSPGAGNGKSRAGTDLREGDHVIIWVNGGFGSGKTTLVDELAQRWQEALVYDPEQVGYLLQEIVGSPTGNFQDLALWRQQAASLAMGLVTEYGRPVLVPMTLVDAGYVREIHGALADAGITVQHFFLKVPRAVLEQRIDGRTVAPGDPEQSERARLWCREQIDSALAAPGVLPGGTVYLDGELTTAELADQVLARVHAGAGAAASGLSGMSG</sequence>
<dbReference type="InterPro" id="IPR027417">
    <property type="entry name" value="P-loop_NTPase"/>
</dbReference>
<name>D5SK77_STRCL</name>
<evidence type="ECO:0000313" key="2">
    <source>
        <dbReference type="Proteomes" id="UP000002357"/>
    </source>
</evidence>